<dbReference type="SUPFAM" id="SSF48452">
    <property type="entry name" value="TPR-like"/>
    <property type="match status" value="1"/>
</dbReference>
<organism evidence="3 4">
    <name type="scientific">Albula goreensis</name>
    <dbReference type="NCBI Taxonomy" id="1534307"/>
    <lineage>
        <taxon>Eukaryota</taxon>
        <taxon>Metazoa</taxon>
        <taxon>Chordata</taxon>
        <taxon>Craniata</taxon>
        <taxon>Vertebrata</taxon>
        <taxon>Euteleostomi</taxon>
        <taxon>Actinopterygii</taxon>
        <taxon>Neopterygii</taxon>
        <taxon>Teleostei</taxon>
        <taxon>Albuliformes</taxon>
        <taxon>Albulidae</taxon>
        <taxon>Albula</taxon>
    </lineage>
</organism>
<protein>
    <recommendedName>
        <fullName evidence="5">Tetratricopeptide repeat protein GNN-like</fullName>
    </recommendedName>
</protein>
<dbReference type="InterPro" id="IPR019734">
    <property type="entry name" value="TPR_rpt"/>
</dbReference>
<dbReference type="EMBL" id="JAERUA010000025">
    <property type="protein sequence ID" value="KAI1882160.1"/>
    <property type="molecule type" value="Genomic_DNA"/>
</dbReference>
<dbReference type="PANTHER" id="PTHR19860:SF18">
    <property type="entry name" value="DUF4062 DOMAIN-CONTAINING PROTEIN"/>
    <property type="match status" value="1"/>
</dbReference>
<evidence type="ECO:0000256" key="1">
    <source>
        <dbReference type="ARBA" id="ARBA00022737"/>
    </source>
</evidence>
<dbReference type="PANTHER" id="PTHR19860">
    <property type="entry name" value="DDB1- AND CUL4-ASSOCIATED FACTOR 12-RELATED"/>
    <property type="match status" value="1"/>
</dbReference>
<dbReference type="InterPro" id="IPR051191">
    <property type="entry name" value="DCAF12"/>
</dbReference>
<comment type="caution">
    <text evidence="3">The sequence shown here is derived from an EMBL/GenBank/DDBJ whole genome shotgun (WGS) entry which is preliminary data.</text>
</comment>
<evidence type="ECO:0008006" key="5">
    <source>
        <dbReference type="Google" id="ProtNLM"/>
    </source>
</evidence>
<proteinExistence type="predicted"/>
<dbReference type="InterPro" id="IPR011990">
    <property type="entry name" value="TPR-like_helical_dom_sf"/>
</dbReference>
<gene>
    <name evidence="3" type="ORF">AGOR_G00247810</name>
</gene>
<sequence>MLQEGGRKHASLQRKVPLQPFVCSVPGDLQQERDYLRTQVFPQLDTLCRTRGTCFKAVDLQWRDGAEATAGSEAEVRSPSQPQHRYDLSSQKLKIGLDCIGRSPFFLCILGHRYGQCRPENSPPLPVTGGEWKGLTAVEKNLYVASRNGYPWVLQDKNQTCSLTELEITQALLSEGPRASFFYFRDYSFQEEEGHISAEEQRALLLRVWSSQTEYERRRVRELKTRIVDSCLPVRFFRSLRELEDLVRADWIHVIDQLYPLDVHSTSVLGQQGSFEHWCNESRVEECCRWGCGKTSLAAWWLREFRKKNPEILVIPQFPGYCSYSNDVRSLLRRCTSLLRQAHYGAQAEWSERMEERVDLGPLTQVVQAFSAAAALGPCVLILDGLDQLTETLGLSTQQVKELKWLPETLPVTTPGPALQGVPTSVLQSIVGKKTGLLPAFLAILGCELRTCGVLREEGEEEGLIEQYLEAESLAELWALVILRWINDYSWCVQTKPKKRGTDPPPHAPKMELRGWVWDALCLLHLSCSGLSEEEILSLLEYLGYREALQVSPQDWALFRSAAGPWLQERPDGQLTFTHQSLGQAMDFLFLRQGGKSRTAYRRALVHVFRRRGCSIANRTRALEEVPWSLEQSKALGKLHTFLTDPKTVEFLMKSPAKRQLKADMVRYWALLTQVGYSPLTSYQSLPIQLHRHDSGGPRDTVTGDVGPGEERTAVGRALITEAEGNGGEVNGLQEPEVKGRLMAFSAEILFCLGKILEAEQALLQAEDFFKQAIKLEKGTTDLLLNTQCGLAELLVHMHQPHRAEMYYRRALDTAQALTTAYPDGTEHVQQTRGHLLCMLCRLLLGRGHTDEVPKILREIRAVNHPSTHPCAEATVKLLQGIYEMGHGDVAAAENCFRVALASRRRWYGTEHELVAEVEEYLAGALEQTCRETEGEAVQLYQHVLQVKEQEVWLHAPTSPLAQPIGCSLAATLLKLGKLLLVSSSQVERREAVNLLERAFDLRVRLLGPDHQLTRETAQTLSVEIAGLRKPSISLLPGSTHSPEGKQTAKGTINSPNNHRLSLPEDRSSYLSVRRAHTRTSYRAQDQESLVQIPLTSCQTSVFGPRSSISDLDPEPRAGPSDRARVLHKSAWYHLPGCNGTVSTVMLVHPQSCKFPKMD</sequence>
<dbReference type="Gene3D" id="1.25.40.10">
    <property type="entry name" value="Tetratricopeptide repeat domain"/>
    <property type="match status" value="2"/>
</dbReference>
<keyword evidence="4" id="KW-1185">Reference proteome</keyword>
<evidence type="ECO:0000313" key="3">
    <source>
        <dbReference type="EMBL" id="KAI1882160.1"/>
    </source>
</evidence>
<feature type="compositionally biased region" description="Polar residues" evidence="2">
    <location>
        <begin position="1049"/>
        <end position="1060"/>
    </location>
</feature>
<evidence type="ECO:0000313" key="4">
    <source>
        <dbReference type="Proteomes" id="UP000829720"/>
    </source>
</evidence>
<dbReference type="Pfam" id="PF13374">
    <property type="entry name" value="TPR_10"/>
    <property type="match status" value="1"/>
</dbReference>
<accession>A0A8T3CE74</accession>
<dbReference type="SMART" id="SM00028">
    <property type="entry name" value="TPR"/>
    <property type="match status" value="2"/>
</dbReference>
<evidence type="ECO:0000256" key="2">
    <source>
        <dbReference type="SAM" id="MobiDB-lite"/>
    </source>
</evidence>
<dbReference type="AlphaFoldDB" id="A0A8T3CE74"/>
<dbReference type="Proteomes" id="UP000829720">
    <property type="component" value="Unassembled WGS sequence"/>
</dbReference>
<name>A0A8T3CE74_9TELE</name>
<keyword evidence="1" id="KW-0677">Repeat</keyword>
<feature type="region of interest" description="Disordered" evidence="2">
    <location>
        <begin position="1034"/>
        <end position="1060"/>
    </location>
</feature>
<reference evidence="3" key="1">
    <citation type="submission" date="2021-01" db="EMBL/GenBank/DDBJ databases">
        <authorList>
            <person name="Zahm M."/>
            <person name="Roques C."/>
            <person name="Cabau C."/>
            <person name="Klopp C."/>
            <person name="Donnadieu C."/>
            <person name="Jouanno E."/>
            <person name="Lampietro C."/>
            <person name="Louis A."/>
            <person name="Herpin A."/>
            <person name="Echchiki A."/>
            <person name="Berthelot C."/>
            <person name="Parey E."/>
            <person name="Roest-Crollius H."/>
            <person name="Braasch I."/>
            <person name="Postlethwait J."/>
            <person name="Bobe J."/>
            <person name="Montfort J."/>
            <person name="Bouchez O."/>
            <person name="Begum T."/>
            <person name="Mejri S."/>
            <person name="Adams A."/>
            <person name="Chen W.-J."/>
            <person name="Guiguen Y."/>
        </authorList>
    </citation>
    <scope>NUCLEOTIDE SEQUENCE</scope>
    <source>
        <tissue evidence="3">Blood</tissue>
    </source>
</reference>
<dbReference type="OrthoDB" id="2325716at2759"/>
<dbReference type="GO" id="GO:0080008">
    <property type="term" value="C:Cul4-RING E3 ubiquitin ligase complex"/>
    <property type="evidence" value="ECO:0007669"/>
    <property type="project" value="TreeGrafter"/>
</dbReference>